<dbReference type="STRING" id="329726.AM1_4598"/>
<feature type="transmembrane region" description="Helical" evidence="1">
    <location>
        <begin position="6"/>
        <end position="29"/>
    </location>
</feature>
<dbReference type="RefSeq" id="WP_012164876.1">
    <property type="nucleotide sequence ID" value="NC_009925.1"/>
</dbReference>
<keyword evidence="3" id="KW-1185">Reference proteome</keyword>
<dbReference type="KEGG" id="amr:AM1_4598"/>
<name>B0C080_ACAM1</name>
<dbReference type="OrthoDB" id="9765468at2"/>
<dbReference type="Gene3D" id="3.30.470.20">
    <property type="entry name" value="ATP-grasp fold, B domain"/>
    <property type="match status" value="1"/>
</dbReference>
<gene>
    <name evidence="2" type="ordered locus">AM1_4598</name>
</gene>
<evidence type="ECO:0000256" key="1">
    <source>
        <dbReference type="SAM" id="Phobius"/>
    </source>
</evidence>
<feature type="transmembrane region" description="Helical" evidence="1">
    <location>
        <begin position="94"/>
        <end position="116"/>
    </location>
</feature>
<evidence type="ECO:0000313" key="2">
    <source>
        <dbReference type="EMBL" id="ABW29572.1"/>
    </source>
</evidence>
<protein>
    <submittedName>
        <fullName evidence="2">Uncharacterized protein</fullName>
    </submittedName>
</protein>
<dbReference type="SUPFAM" id="SSF56059">
    <property type="entry name" value="Glutathione synthetase ATP-binding domain-like"/>
    <property type="match status" value="1"/>
</dbReference>
<evidence type="ECO:0000313" key="3">
    <source>
        <dbReference type="Proteomes" id="UP000000268"/>
    </source>
</evidence>
<dbReference type="Proteomes" id="UP000000268">
    <property type="component" value="Chromosome"/>
</dbReference>
<dbReference type="eggNOG" id="COG0574">
    <property type="taxonomic scope" value="Bacteria"/>
</dbReference>
<dbReference type="EMBL" id="CP000828">
    <property type="protein sequence ID" value="ABW29572.1"/>
    <property type="molecule type" value="Genomic_DNA"/>
</dbReference>
<accession>B0C080</accession>
<dbReference type="HOGENOM" id="CLU_641951_0_0_3"/>
<reference evidence="2 3" key="1">
    <citation type="journal article" date="2008" name="Proc. Natl. Acad. Sci. U.S.A.">
        <title>Niche adaptation and genome expansion in the chlorophyll d-producing cyanobacterium Acaryochloris marina.</title>
        <authorList>
            <person name="Swingley W.D."/>
            <person name="Chen M."/>
            <person name="Cheung P.C."/>
            <person name="Conrad A.L."/>
            <person name="Dejesa L.C."/>
            <person name="Hao J."/>
            <person name="Honchak B.M."/>
            <person name="Karbach L.E."/>
            <person name="Kurdoglu A."/>
            <person name="Lahiri S."/>
            <person name="Mastrian S.D."/>
            <person name="Miyashita H."/>
            <person name="Page L."/>
            <person name="Ramakrishna P."/>
            <person name="Satoh S."/>
            <person name="Sattley W.M."/>
            <person name="Shimada Y."/>
            <person name="Taylor H.L."/>
            <person name="Tomo T."/>
            <person name="Tsuchiya T."/>
            <person name="Wang Z.T."/>
            <person name="Raymond J."/>
            <person name="Mimuro M."/>
            <person name="Blankenship R.E."/>
            <person name="Touchman J.W."/>
        </authorList>
    </citation>
    <scope>NUCLEOTIDE SEQUENCE [LARGE SCALE GENOMIC DNA]</scope>
    <source>
        <strain evidence="3">MBIC 11017</strain>
    </source>
</reference>
<dbReference type="AlphaFoldDB" id="B0C080"/>
<proteinExistence type="predicted"/>
<organism evidence="2 3">
    <name type="scientific">Acaryochloris marina (strain MBIC 11017)</name>
    <dbReference type="NCBI Taxonomy" id="329726"/>
    <lineage>
        <taxon>Bacteria</taxon>
        <taxon>Bacillati</taxon>
        <taxon>Cyanobacteriota</taxon>
        <taxon>Cyanophyceae</taxon>
        <taxon>Acaryochloridales</taxon>
        <taxon>Acaryochloridaceae</taxon>
        <taxon>Acaryochloris</taxon>
    </lineage>
</organism>
<sequence length="427" mass="46810">MTLIQVWGCLLIFVLCPLLGGIPASEWLIQRLPARSRISWRYGATFLEVGIEASKGIASVCLARYYFPRDPTWWLIALIALVFGQFWLRKSKQLLGIVAGGMVYSWQIAFLLLLIGGISITLLRERRIGRLGLLVLFPLLVGLYTQQSSQIMAAMGLSFVIAWVDEQVPQPPASMGSSPSELMTLDPANDAHLFGFFQRDRNIRTLDHSLKVDQVGPLAVALSQLKADGYNIPPGWVLPPGDDAAPLIQLLNPSAGQPLMIRSSVIGADPVGPPPEPVFQITSRRALAQVIRACRSAYSATHSSPHSQDQGVAVMVQVQVKGQYSGLVRSRDLPNSDPDTMIIIGGPGPTPTEALMHPQMQQIRVSDLKEAHSQALQPPQSLPSELVQKITTMARFLEAHYHGIPQQIEWSDDGDTLWILAVSAIQE</sequence>
<keyword evidence="1" id="KW-0472">Membrane</keyword>
<keyword evidence="1" id="KW-0812">Transmembrane</keyword>
<keyword evidence="1" id="KW-1133">Transmembrane helix</keyword>
<feature type="transmembrane region" description="Helical" evidence="1">
    <location>
        <begin position="72"/>
        <end position="88"/>
    </location>
</feature>